<keyword evidence="1" id="KW-0472">Membrane</keyword>
<name>A0A5B0W613_RHITR</name>
<keyword evidence="1" id="KW-1133">Transmembrane helix</keyword>
<gene>
    <name evidence="3" type="ORF">FP026_09135</name>
</gene>
<proteinExistence type="predicted"/>
<dbReference type="OrthoDB" id="8363348at2"/>
<sequence length="213" mass="24408">MRPELRKNKKIERFRDSKKSGNALTFGVLAWVFGRSAGHWRQREARRGLMCKRAVEVTYSEEILRDAVRTCVWRQGVVRQKGLWAAEAMLIALLIWLPLRGEQGWLLGVISVVALLPPCLIIAMWIAHHRNTVGKFHRMPSRRADFTFLDEGLEVASELGSAKIPWSGITEIWERPAYWMIFTAPNQFMTLPLQAVSAEDRDFLRSKVPVAVP</sequence>
<evidence type="ECO:0000259" key="2">
    <source>
        <dbReference type="Pfam" id="PF14317"/>
    </source>
</evidence>
<dbReference type="Pfam" id="PF14317">
    <property type="entry name" value="YcxB"/>
    <property type="match status" value="1"/>
</dbReference>
<dbReference type="AlphaFoldDB" id="A0A5B0W613"/>
<evidence type="ECO:0000313" key="4">
    <source>
        <dbReference type="Proteomes" id="UP000323608"/>
    </source>
</evidence>
<protein>
    <submittedName>
        <fullName evidence="3">YcxB family protein</fullName>
    </submittedName>
</protein>
<evidence type="ECO:0000256" key="1">
    <source>
        <dbReference type="SAM" id="Phobius"/>
    </source>
</evidence>
<dbReference type="InterPro" id="IPR025588">
    <property type="entry name" value="YcxB-like_C"/>
</dbReference>
<dbReference type="EMBL" id="VNIP01000006">
    <property type="protein sequence ID" value="KAA1182237.1"/>
    <property type="molecule type" value="Genomic_DNA"/>
</dbReference>
<organism evidence="3 4">
    <name type="scientific">Rhizobium tropici</name>
    <dbReference type="NCBI Taxonomy" id="398"/>
    <lineage>
        <taxon>Bacteria</taxon>
        <taxon>Pseudomonadati</taxon>
        <taxon>Pseudomonadota</taxon>
        <taxon>Alphaproteobacteria</taxon>
        <taxon>Hyphomicrobiales</taxon>
        <taxon>Rhizobiaceae</taxon>
        <taxon>Rhizobium/Agrobacterium group</taxon>
        <taxon>Rhizobium</taxon>
    </lineage>
</organism>
<comment type="caution">
    <text evidence="3">The sequence shown here is derived from an EMBL/GenBank/DDBJ whole genome shotgun (WGS) entry which is preliminary data.</text>
</comment>
<feature type="domain" description="YcxB-like C-terminal" evidence="2">
    <location>
        <begin position="148"/>
        <end position="206"/>
    </location>
</feature>
<accession>A0A5B0W613</accession>
<feature type="transmembrane region" description="Helical" evidence="1">
    <location>
        <begin position="82"/>
        <end position="99"/>
    </location>
</feature>
<dbReference type="RefSeq" id="WP_149634313.1">
    <property type="nucleotide sequence ID" value="NZ_VNIP01000006.1"/>
</dbReference>
<feature type="transmembrane region" description="Helical" evidence="1">
    <location>
        <begin position="105"/>
        <end position="127"/>
    </location>
</feature>
<dbReference type="Proteomes" id="UP000323608">
    <property type="component" value="Unassembled WGS sequence"/>
</dbReference>
<keyword evidence="1" id="KW-0812">Transmembrane</keyword>
<reference evidence="3 4" key="1">
    <citation type="submission" date="2019-07" db="EMBL/GenBank/DDBJ databases">
        <title>The Draft Genome Sequence of Rhizobium tropici SARCC-755 Associated with Superior Nodulation on Pigeonpea (Cajanus cajan (L.) Millsp.).</title>
        <authorList>
            <person name="Bopape F.L."/>
            <person name="Hassen A.I."/>
            <person name="Swanevelder Z.H."/>
            <person name="Gwata E.T."/>
        </authorList>
    </citation>
    <scope>NUCLEOTIDE SEQUENCE [LARGE SCALE GENOMIC DNA]</scope>
    <source>
        <strain evidence="3 4">SARCC-755</strain>
    </source>
</reference>
<evidence type="ECO:0000313" key="3">
    <source>
        <dbReference type="EMBL" id="KAA1182237.1"/>
    </source>
</evidence>